<name>A0A9D4RNC6_DREPO</name>
<dbReference type="PANTHER" id="PTHR23271:SF1">
    <property type="entry name" value="U3 SMALL NUCLEOLAR RNA-ASSOCIATED PROTEIN 6 HOMOLOG"/>
    <property type="match status" value="1"/>
</dbReference>
<evidence type="ECO:0000256" key="2">
    <source>
        <dbReference type="ARBA" id="ARBA00010734"/>
    </source>
</evidence>
<dbReference type="InterPro" id="IPR003107">
    <property type="entry name" value="HAT"/>
</dbReference>
<dbReference type="GO" id="GO:0032040">
    <property type="term" value="C:small-subunit processome"/>
    <property type="evidence" value="ECO:0007669"/>
    <property type="project" value="TreeGrafter"/>
</dbReference>
<evidence type="ECO:0000259" key="6">
    <source>
        <dbReference type="Pfam" id="PF08640"/>
    </source>
</evidence>
<protein>
    <recommendedName>
        <fullName evidence="6">U3 small nucleolar RNA-associated protein 6 N-terminal domain-containing protein</fullName>
    </recommendedName>
</protein>
<dbReference type="SUPFAM" id="SSF48452">
    <property type="entry name" value="TPR-like"/>
    <property type="match status" value="1"/>
</dbReference>
<dbReference type="GO" id="GO:0034388">
    <property type="term" value="C:Pwp2p-containing subcomplex of 90S preribosome"/>
    <property type="evidence" value="ECO:0007669"/>
    <property type="project" value="TreeGrafter"/>
</dbReference>
<keyword evidence="3" id="KW-0698">rRNA processing</keyword>
<evidence type="ECO:0000256" key="4">
    <source>
        <dbReference type="ARBA" id="ARBA00022737"/>
    </source>
</evidence>
<evidence type="ECO:0000256" key="1">
    <source>
        <dbReference type="ARBA" id="ARBA00004604"/>
    </source>
</evidence>
<reference evidence="7" key="1">
    <citation type="journal article" date="2019" name="bioRxiv">
        <title>The Genome of the Zebra Mussel, Dreissena polymorpha: A Resource for Invasive Species Research.</title>
        <authorList>
            <person name="McCartney M.A."/>
            <person name="Auch B."/>
            <person name="Kono T."/>
            <person name="Mallez S."/>
            <person name="Zhang Y."/>
            <person name="Obille A."/>
            <person name="Becker A."/>
            <person name="Abrahante J.E."/>
            <person name="Garbe J."/>
            <person name="Badalamenti J.P."/>
            <person name="Herman A."/>
            <person name="Mangelson H."/>
            <person name="Liachko I."/>
            <person name="Sullivan S."/>
            <person name="Sone E.D."/>
            <person name="Koren S."/>
            <person name="Silverstein K.A.T."/>
            <person name="Beckman K.B."/>
            <person name="Gohl D.M."/>
        </authorList>
    </citation>
    <scope>NUCLEOTIDE SEQUENCE</scope>
    <source>
        <strain evidence="7">Duluth1</strain>
        <tissue evidence="7">Whole animal</tissue>
    </source>
</reference>
<keyword evidence="5" id="KW-0539">Nucleus</keyword>
<feature type="domain" description="U3 small nucleolar RNA-associated protein 6 N-terminal" evidence="6">
    <location>
        <begin position="10"/>
        <end position="90"/>
    </location>
</feature>
<evidence type="ECO:0000313" key="8">
    <source>
        <dbReference type="Proteomes" id="UP000828390"/>
    </source>
</evidence>
<dbReference type="PANTHER" id="PTHR23271">
    <property type="entry name" value="HEPATOCELLULAR CARCINOMA-ASSOCIATED ANTIGEN 66"/>
    <property type="match status" value="1"/>
</dbReference>
<sequence>MAEYVEQSTEEMLPELEQMCRVGLFTKKETSKILEKRKGHEYKLRRKQKQKEDFLQYIQYETNLLALVRKRRDRTGYTHKKIEIDNNITSRIHRLFKLALYRFPEDLKLWLSYIAFAKQLKALDLISRQYSKMLAVHDKKPDLWLSAAKWEFEDNNNSDNARKLLQRGLRFNPEARKLWLEYYRMELLYAEKTRKRRELLELGEDENSDTVLSGQVAFVVFDQARQAIPDDVSFLVQFLPICQLFDFTKDHEADICKELKEKYSEEPLAWDALAKRHLGRKEDLTVTDNPEKLFHDVYMDAISTLNSAHPIAQCWNRILKAFANSWDPDETPQNMVSHQDPNCLQAMHDFKAIQLCLPGEMAWDMPIGQDGRTYILVLIEPGK</sequence>
<dbReference type="Gene3D" id="1.25.40.10">
    <property type="entry name" value="Tetratricopeptide repeat domain"/>
    <property type="match status" value="1"/>
</dbReference>
<dbReference type="InterPro" id="IPR011990">
    <property type="entry name" value="TPR-like_helical_dom_sf"/>
</dbReference>
<accession>A0A9D4RNC6</accession>
<evidence type="ECO:0000256" key="5">
    <source>
        <dbReference type="ARBA" id="ARBA00023242"/>
    </source>
</evidence>
<dbReference type="EMBL" id="JAIWYP010000002">
    <property type="protein sequence ID" value="KAH3873448.1"/>
    <property type="molecule type" value="Genomic_DNA"/>
</dbReference>
<organism evidence="7 8">
    <name type="scientific">Dreissena polymorpha</name>
    <name type="common">Zebra mussel</name>
    <name type="synonym">Mytilus polymorpha</name>
    <dbReference type="NCBI Taxonomy" id="45954"/>
    <lineage>
        <taxon>Eukaryota</taxon>
        <taxon>Metazoa</taxon>
        <taxon>Spiralia</taxon>
        <taxon>Lophotrochozoa</taxon>
        <taxon>Mollusca</taxon>
        <taxon>Bivalvia</taxon>
        <taxon>Autobranchia</taxon>
        <taxon>Heteroconchia</taxon>
        <taxon>Euheterodonta</taxon>
        <taxon>Imparidentia</taxon>
        <taxon>Neoheterodontei</taxon>
        <taxon>Myida</taxon>
        <taxon>Dreissenoidea</taxon>
        <taxon>Dreissenidae</taxon>
        <taxon>Dreissena</taxon>
    </lineage>
</organism>
<evidence type="ECO:0000256" key="3">
    <source>
        <dbReference type="ARBA" id="ARBA00022552"/>
    </source>
</evidence>
<evidence type="ECO:0000313" key="7">
    <source>
        <dbReference type="EMBL" id="KAH3873448.1"/>
    </source>
</evidence>
<comment type="subcellular location">
    <subcellularLocation>
        <location evidence="1">Nucleus</location>
        <location evidence="1">Nucleolus</location>
    </subcellularLocation>
</comment>
<comment type="similarity">
    <text evidence="2">Belongs to the UTP6 family.</text>
</comment>
<keyword evidence="8" id="KW-1185">Reference proteome</keyword>
<dbReference type="GO" id="GO:0030515">
    <property type="term" value="F:snoRNA binding"/>
    <property type="evidence" value="ECO:0007669"/>
    <property type="project" value="InterPro"/>
</dbReference>
<dbReference type="Pfam" id="PF08640">
    <property type="entry name" value="U3_assoc_6"/>
    <property type="match status" value="1"/>
</dbReference>
<dbReference type="Proteomes" id="UP000828390">
    <property type="component" value="Unassembled WGS sequence"/>
</dbReference>
<proteinExistence type="inferred from homology"/>
<gene>
    <name evidence="7" type="ORF">DPMN_036683</name>
</gene>
<comment type="caution">
    <text evidence="7">The sequence shown here is derived from an EMBL/GenBank/DDBJ whole genome shotgun (WGS) entry which is preliminary data.</text>
</comment>
<dbReference type="GO" id="GO:0000462">
    <property type="term" value="P:maturation of SSU-rRNA from tricistronic rRNA transcript (SSU-rRNA, 5.8S rRNA, LSU-rRNA)"/>
    <property type="evidence" value="ECO:0007669"/>
    <property type="project" value="InterPro"/>
</dbReference>
<keyword evidence="4" id="KW-0677">Repeat</keyword>
<dbReference type="AlphaFoldDB" id="A0A9D4RNC6"/>
<dbReference type="InterPro" id="IPR055347">
    <property type="entry name" value="UTP6_N"/>
</dbReference>
<dbReference type="InterPro" id="IPR013949">
    <property type="entry name" value="Utp6"/>
</dbReference>
<reference evidence="7" key="2">
    <citation type="submission" date="2020-11" db="EMBL/GenBank/DDBJ databases">
        <authorList>
            <person name="McCartney M.A."/>
            <person name="Auch B."/>
            <person name="Kono T."/>
            <person name="Mallez S."/>
            <person name="Becker A."/>
            <person name="Gohl D.M."/>
            <person name="Silverstein K.A.T."/>
            <person name="Koren S."/>
            <person name="Bechman K.B."/>
            <person name="Herman A."/>
            <person name="Abrahante J.E."/>
            <person name="Garbe J."/>
        </authorList>
    </citation>
    <scope>NUCLEOTIDE SEQUENCE</scope>
    <source>
        <strain evidence="7">Duluth1</strain>
        <tissue evidence="7">Whole animal</tissue>
    </source>
</reference>
<dbReference type="SMART" id="SM00386">
    <property type="entry name" value="HAT"/>
    <property type="match status" value="3"/>
</dbReference>